<evidence type="ECO:0000259" key="1">
    <source>
        <dbReference type="Pfam" id="PF20698"/>
    </source>
</evidence>
<reference evidence="2 3" key="1">
    <citation type="submission" date="2020-08" db="EMBL/GenBank/DDBJ databases">
        <title>Genomic Encyclopedia of Type Strains, Phase III (KMG-III): the genomes of soil and plant-associated and newly described type strains.</title>
        <authorList>
            <person name="Whitman W."/>
        </authorList>
    </citation>
    <scope>NUCLEOTIDE SEQUENCE [LARGE SCALE GENOMIC DNA]</scope>
    <source>
        <strain evidence="2 3">CECT 8075</strain>
    </source>
</reference>
<comment type="caution">
    <text evidence="2">The sequence shown here is derived from an EMBL/GenBank/DDBJ whole genome shotgun (WGS) entry which is preliminary data.</text>
</comment>
<protein>
    <submittedName>
        <fullName evidence="2">Tetratricopeptide (TPR) repeat protein</fullName>
    </submittedName>
</protein>
<organism evidence="2 3">
    <name type="scientific">Aporhodopirellula rubra</name>
    <dbReference type="NCBI Taxonomy" id="980271"/>
    <lineage>
        <taxon>Bacteria</taxon>
        <taxon>Pseudomonadati</taxon>
        <taxon>Planctomycetota</taxon>
        <taxon>Planctomycetia</taxon>
        <taxon>Pirellulales</taxon>
        <taxon>Pirellulaceae</taxon>
        <taxon>Aporhodopirellula</taxon>
    </lineage>
</organism>
<dbReference type="SUPFAM" id="SSF48452">
    <property type="entry name" value="TPR-like"/>
    <property type="match status" value="2"/>
</dbReference>
<keyword evidence="3" id="KW-1185">Reference proteome</keyword>
<dbReference type="InterPro" id="IPR011990">
    <property type="entry name" value="TPR-like_helical_dom_sf"/>
</dbReference>
<name>A0A7W5DVD8_9BACT</name>
<sequence>MTFLNQFAHDEEFADFCVRLLKAVFKCESFEKYAKRGESQDGIDIIDMAHGDKANGVPFRAAQCKLHEQGKTCPPAEIRAEVKKAAGSDFEMDEFYILTNAKKTRYTDNAVLKINRDLEHGQSFKTFVWTWQEIETRLRELDAVARDRVQNAGKDESVEGFRVVMKEMMPSFAENLVQSGNQVLQAKFVQVEKHLKTQNRVLAKYELEQIDDLPAASQTASDRYLVHRLNAKYLMQIGQFDEAARRFLKAYNEQPQLDQARINRSLALELLGEKDKAWKQASELLRAGIRTEPLPTIAYRTAPRPHTDEVKSWYEDQLDTSEELNLTLADEARVDGRPEDSIRYAEKAIEIDEESARGFVLRGFAYHNLALNSDPERTAERLALAERDYLHVLSMTGDPLPDGLMADVHRNLGNTQFLLGRSNPEKAFEDAIAKADEKSPYVEQYLSYLCSRREFETANRVLRQHGIDEASLDQRFIRLVVQRNDQTTEHSTDFIEAMEKLYGEGEFRRRDECLGFIVQWSIDDSKVEQGIERLQRMQPNLDPFEFGCCMAWLQHVGGDDEKALQHATETKRLLKPESPPNYVALLARLFMDLDDDVQALPLLKQAADCTRLTIETRALLDCAQRLQQHDVMLETCRLLRVNQADTDATRSMELQILFGYVPNEAAELVRELIDKHPDDRGLYAWLCHIETRLHGRYEELDEARLPKPDGLNVHEAQRVLAPLMALERYSAVVRFAYEVLRHNQGDEIAHGGYMWLFMEFASKSDLDLDVSDVRSDCAVTFRESDGEKKTVVIEKNLTHKRFDGDIDGESEFAQAISGKSVGETVIISPDAVQPREITIQAIASKFVYRYQTVLAEFQLNFPYTNTIQMMHALDGDELNLSPIKKSLEQRREHCESVFATFRNQPLPVATLASWLGIGFYDAHGVLCSKPEIGIRTGFQADPSQANGFVAKPLQDGQCLLLDPSAVVIIEKLDLWKSLSKFPLVVTRSVSDYFASEVEDLEASRSEGTLTLTESGKVAFQDIPEGEKEERLYVARTLLKNIETNCTVVDSMSVASVDPALREVYDRGGAFPILDCIAVAASDPKYLLWSDEAFVQATAHFDFKEPSTGIQHVLAQLRTNGTITHSRLDESVAKLMGWNYNPIAWNADVAFAAARLSNWEPANWPFTSVIEQFRKSHWTLSAKCHTALGLFVKIYRSNASEIRQTPLLLAVMDAIGVENAADIIRENAPEACFPDEELLRSIIVSLHVWKRNWLGK</sequence>
<gene>
    <name evidence="2" type="ORF">FHS27_000671</name>
</gene>
<accession>A0A7W5DVD8</accession>
<evidence type="ECO:0000313" key="2">
    <source>
        <dbReference type="EMBL" id="MBB3204904.1"/>
    </source>
</evidence>
<dbReference type="EMBL" id="JACHXU010000002">
    <property type="protein sequence ID" value="MBB3204904.1"/>
    <property type="molecule type" value="Genomic_DNA"/>
</dbReference>
<dbReference type="Proteomes" id="UP000536179">
    <property type="component" value="Unassembled WGS sequence"/>
</dbReference>
<dbReference type="RefSeq" id="WP_184301652.1">
    <property type="nucleotide sequence ID" value="NZ_JACHXU010000002.1"/>
</dbReference>
<evidence type="ECO:0000313" key="3">
    <source>
        <dbReference type="Proteomes" id="UP000536179"/>
    </source>
</evidence>
<dbReference type="InterPro" id="IPR048987">
    <property type="entry name" value="PIN-TPR-GreABC"/>
</dbReference>
<dbReference type="AlphaFoldDB" id="A0A7W5DVD8"/>
<feature type="domain" description="PIN" evidence="1">
    <location>
        <begin position="960"/>
        <end position="1099"/>
    </location>
</feature>
<dbReference type="Gene3D" id="1.25.40.10">
    <property type="entry name" value="Tetratricopeptide repeat domain"/>
    <property type="match status" value="2"/>
</dbReference>
<proteinExistence type="predicted"/>
<dbReference type="Pfam" id="PF20698">
    <property type="entry name" value="PIN-TPR-GreABC"/>
    <property type="match status" value="1"/>
</dbReference>